<dbReference type="GO" id="GO:0046600">
    <property type="term" value="P:negative regulation of centriole replication"/>
    <property type="evidence" value="ECO:0007669"/>
    <property type="project" value="InterPro"/>
</dbReference>
<keyword evidence="5" id="KW-0963">Cytoplasm</keyword>
<gene>
    <name evidence="12" type="primary">MDM1</name>
</gene>
<reference evidence="12" key="1">
    <citation type="submission" date="2025-08" db="UniProtKB">
        <authorList>
            <consortium name="RefSeq"/>
        </authorList>
    </citation>
    <scope>IDENTIFICATION</scope>
</reference>
<feature type="compositionally biased region" description="Basic and acidic residues" evidence="10">
    <location>
        <begin position="29"/>
        <end position="43"/>
    </location>
</feature>
<feature type="region of interest" description="Disordered" evidence="10">
    <location>
        <begin position="249"/>
        <end position="336"/>
    </location>
</feature>
<comment type="subcellular location">
    <subcellularLocation>
        <location evidence="1">Cytoplasm</location>
        <location evidence="1">Cytoskeleton</location>
        <location evidence="1">Microtubule organizing center</location>
        <location evidence="1">Centrosome</location>
        <location evidence="1">Centriole</location>
    </subcellularLocation>
    <subcellularLocation>
        <location evidence="2">Nucleus</location>
    </subcellularLocation>
</comment>
<evidence type="ECO:0000256" key="3">
    <source>
        <dbReference type="ARBA" id="ARBA00010494"/>
    </source>
</evidence>
<feature type="compositionally biased region" description="Basic and acidic residues" evidence="10">
    <location>
        <begin position="599"/>
        <end position="610"/>
    </location>
</feature>
<evidence type="ECO:0000256" key="8">
    <source>
        <dbReference type="ARBA" id="ARBA00023242"/>
    </source>
</evidence>
<feature type="region of interest" description="Disordered" evidence="10">
    <location>
        <begin position="434"/>
        <end position="726"/>
    </location>
</feature>
<dbReference type="GO" id="GO:0005634">
    <property type="term" value="C:nucleus"/>
    <property type="evidence" value="ECO:0007669"/>
    <property type="project" value="UniProtKB-SubCell"/>
</dbReference>
<keyword evidence="8" id="KW-0539">Nucleus</keyword>
<accession>A0A8N5HWG3</accession>
<feature type="region of interest" description="Disordered" evidence="10">
    <location>
        <begin position="173"/>
        <end position="219"/>
    </location>
</feature>
<evidence type="ECO:0000256" key="9">
    <source>
        <dbReference type="ARBA" id="ARBA00045771"/>
    </source>
</evidence>
<evidence type="ECO:0000256" key="7">
    <source>
        <dbReference type="ARBA" id="ARBA00023212"/>
    </source>
</evidence>
<feature type="compositionally biased region" description="Low complexity" evidence="10">
    <location>
        <begin position="713"/>
        <end position="726"/>
    </location>
</feature>
<feature type="region of interest" description="Disordered" evidence="10">
    <location>
        <begin position="1"/>
        <end position="56"/>
    </location>
</feature>
<feature type="compositionally biased region" description="Polar residues" evidence="10">
    <location>
        <begin position="588"/>
        <end position="597"/>
    </location>
</feature>
<name>A0A8N5HWG3_GEOFO</name>
<dbReference type="CTD" id="56890"/>
<evidence type="ECO:0000256" key="4">
    <source>
        <dbReference type="ARBA" id="ARBA00013508"/>
    </source>
</evidence>
<dbReference type="GO" id="GO:0008017">
    <property type="term" value="F:microtubule binding"/>
    <property type="evidence" value="ECO:0007669"/>
    <property type="project" value="InterPro"/>
</dbReference>
<organism evidence="11 12">
    <name type="scientific">Geospiza fortis</name>
    <name type="common">Medium ground-finch</name>
    <dbReference type="NCBI Taxonomy" id="48883"/>
    <lineage>
        <taxon>Eukaryota</taxon>
        <taxon>Metazoa</taxon>
        <taxon>Chordata</taxon>
        <taxon>Craniata</taxon>
        <taxon>Vertebrata</taxon>
        <taxon>Euteleostomi</taxon>
        <taxon>Archelosauria</taxon>
        <taxon>Archosauria</taxon>
        <taxon>Dinosauria</taxon>
        <taxon>Saurischia</taxon>
        <taxon>Theropoda</taxon>
        <taxon>Coelurosauria</taxon>
        <taxon>Aves</taxon>
        <taxon>Neognathae</taxon>
        <taxon>Neoaves</taxon>
        <taxon>Telluraves</taxon>
        <taxon>Australaves</taxon>
        <taxon>Passeriformes</taxon>
        <taxon>Thraupidae</taxon>
        <taxon>Geospiza</taxon>
    </lineage>
</organism>
<dbReference type="GO" id="GO:0005874">
    <property type="term" value="C:microtubule"/>
    <property type="evidence" value="ECO:0007669"/>
    <property type="project" value="UniProtKB-KW"/>
</dbReference>
<dbReference type="GeneID" id="102038044"/>
<dbReference type="PANTHER" id="PTHR32078:SF1">
    <property type="entry name" value="NUCLEAR PROTEIN MDM1"/>
    <property type="match status" value="1"/>
</dbReference>
<comment type="function">
    <text evidence="9">Microtubule-binding protein that negatively regulates centriole duplication. Binds to and stabilizes microtubules.</text>
</comment>
<dbReference type="Pfam" id="PF15501">
    <property type="entry name" value="MDM1"/>
    <property type="match status" value="1"/>
</dbReference>
<evidence type="ECO:0000256" key="10">
    <source>
        <dbReference type="SAM" id="MobiDB-lite"/>
    </source>
</evidence>
<evidence type="ECO:0000256" key="1">
    <source>
        <dbReference type="ARBA" id="ARBA00004114"/>
    </source>
</evidence>
<dbReference type="GO" id="GO:0060041">
    <property type="term" value="P:retina development in camera-type eye"/>
    <property type="evidence" value="ECO:0007669"/>
    <property type="project" value="TreeGrafter"/>
</dbReference>
<feature type="region of interest" description="Disordered" evidence="10">
    <location>
        <begin position="123"/>
        <end position="159"/>
    </location>
</feature>
<dbReference type="AlphaFoldDB" id="A0A8N5HWG3"/>
<evidence type="ECO:0000256" key="5">
    <source>
        <dbReference type="ARBA" id="ARBA00022490"/>
    </source>
</evidence>
<keyword evidence="11" id="KW-1185">Reference proteome</keyword>
<sequence length="743" mass="83307">MEISRGKAVRKATPEGRSEQEGGLGSPDRVARSGEVAKADRQLTRHRRGSRRGLSEYKRNFKWRSPEFCSPSQQQKSLWAGLRSDQFGITREPKFISKRRVPYHNPQISKSLEWPADCDLNDQLETEAAELHTDRNNDNGKQEKLETPEGPRLPPKVQSHVVDSGGEIALALAENNMKKSPSEAPPNQNEAFSSPKKESEKMGNGFHRALQRKADVNIPRNSEYQSQFVWKSPHVKSPILAAEQLVCNTKKSIPPVKPPAITSEAAYERNSKGSPSVKSPQERDGSEEKEFLSKREEPFQKPAEDATKQGKSEQKHPKQNNKQHISPKPLTLHTSRGKMNTEYRSKFLSPAQYFYKDGVWSRIKSKAHNQVRELRERAKAYRQRVEGTHFSRYHFNQILSDNNSLWDVSSTSSSEEGISNNIRALDLAGVSEKEAAASPEVLEQPDSREQAHQDSTKKDMSDALTVPIKRRLVWDEPEGSEEREDQQSTEEKEEEKSDEQATVMAQQLEENNNDTKEDKKTEGENALVLNSSAAVSDSSVSSRKGSKHPTLRLRALAGAPRTHHNHTTPAVGDTVLASTSKFKSSSSPQRRQNSAMNPTKKESFQPDVKMEATSLFNSAPAGLGTVDPLPLRQDQWPPNSVADEQVPLASAHQEQSKSAKSRSVPCWSPSHRIQGTLKDPEFQHNGNLGSPKVRTFQLPLRERNRNDEDDRLSQISARSAASSSLASQILERAQKRKDFWGKA</sequence>
<dbReference type="PANTHER" id="PTHR32078">
    <property type="entry name" value="NUCLEAR PROTEIN MDM1"/>
    <property type="match status" value="1"/>
</dbReference>
<evidence type="ECO:0000256" key="6">
    <source>
        <dbReference type="ARBA" id="ARBA00022701"/>
    </source>
</evidence>
<proteinExistence type="inferred from homology"/>
<feature type="compositionally biased region" description="Basic and acidic residues" evidence="10">
    <location>
        <begin position="445"/>
        <end position="461"/>
    </location>
</feature>
<dbReference type="RefSeq" id="XP_030911454.1">
    <property type="nucleotide sequence ID" value="XM_031055594.1"/>
</dbReference>
<keyword evidence="7" id="KW-0206">Cytoskeleton</keyword>
<comment type="similarity">
    <text evidence="3">Belongs to the MDM1 family.</text>
</comment>
<feature type="compositionally biased region" description="Basic and acidic residues" evidence="10">
    <location>
        <begin position="129"/>
        <end position="149"/>
    </location>
</feature>
<dbReference type="InterPro" id="IPR029136">
    <property type="entry name" value="MDM1"/>
</dbReference>
<protein>
    <recommendedName>
        <fullName evidence="4">Nuclear protein MDM1</fullName>
    </recommendedName>
</protein>
<dbReference type="Proteomes" id="UP000504602">
    <property type="component" value="Unplaced"/>
</dbReference>
<evidence type="ECO:0000256" key="2">
    <source>
        <dbReference type="ARBA" id="ARBA00004123"/>
    </source>
</evidence>
<feature type="compositionally biased region" description="Basic and acidic residues" evidence="10">
    <location>
        <begin position="513"/>
        <end position="523"/>
    </location>
</feature>
<feature type="compositionally biased region" description="Basic and acidic residues" evidence="10">
    <location>
        <begin position="700"/>
        <end position="712"/>
    </location>
</feature>
<evidence type="ECO:0000313" key="12">
    <source>
        <dbReference type="RefSeq" id="XP_030911454.1"/>
    </source>
</evidence>
<feature type="compositionally biased region" description="Acidic residues" evidence="10">
    <location>
        <begin position="475"/>
        <end position="484"/>
    </location>
</feature>
<dbReference type="GO" id="GO:0005814">
    <property type="term" value="C:centriole"/>
    <property type="evidence" value="ECO:0007669"/>
    <property type="project" value="UniProtKB-SubCell"/>
</dbReference>
<evidence type="ECO:0000313" key="11">
    <source>
        <dbReference type="Proteomes" id="UP000504602"/>
    </source>
</evidence>
<feature type="compositionally biased region" description="Basic and acidic residues" evidence="10">
    <location>
        <begin position="280"/>
        <end position="316"/>
    </location>
</feature>
<feature type="compositionally biased region" description="Low complexity" evidence="10">
    <location>
        <begin position="578"/>
        <end position="587"/>
    </location>
</feature>
<feature type="compositionally biased region" description="Low complexity" evidence="10">
    <location>
        <begin position="525"/>
        <end position="542"/>
    </location>
</feature>
<keyword evidence="6" id="KW-0493">Microtubule</keyword>
<feature type="compositionally biased region" description="Basic and acidic residues" evidence="10">
    <location>
        <begin position="485"/>
        <end position="499"/>
    </location>
</feature>